<dbReference type="InterPro" id="IPR036873">
    <property type="entry name" value="Rhodanese-like_dom_sf"/>
</dbReference>
<dbReference type="FunCoup" id="A0A507BH43">
    <property type="interactions" value="49"/>
</dbReference>
<dbReference type="InParanoid" id="A0A507BH43"/>
<dbReference type="Pfam" id="PF00581">
    <property type="entry name" value="Rhodanese"/>
    <property type="match status" value="1"/>
</dbReference>
<feature type="domain" description="Rhodanese" evidence="1">
    <location>
        <begin position="43"/>
        <end position="144"/>
    </location>
</feature>
<dbReference type="Proteomes" id="UP000319257">
    <property type="component" value="Unassembled WGS sequence"/>
</dbReference>
<dbReference type="GeneID" id="41967829"/>
<sequence>MATEQAPAAQWWDAFPAPRASCPSIEAGEVKQMLERLEQEPSAKRDFLLVDVRRTDWEGGTIKSSINFPAQTLYQTRQIIYDLCVQAGITKIIFYCGSSSGRGPRSANWMQDYINERGDEGRLQSLILKGGVKGWVKAYGASLMDFWEPTYWEQFK</sequence>
<organism evidence="2 3">
    <name type="scientific">Thyridium curvatum</name>
    <dbReference type="NCBI Taxonomy" id="1093900"/>
    <lineage>
        <taxon>Eukaryota</taxon>
        <taxon>Fungi</taxon>
        <taxon>Dikarya</taxon>
        <taxon>Ascomycota</taxon>
        <taxon>Pezizomycotina</taxon>
        <taxon>Sordariomycetes</taxon>
        <taxon>Sordariomycetidae</taxon>
        <taxon>Thyridiales</taxon>
        <taxon>Thyridiaceae</taxon>
        <taxon>Thyridium</taxon>
    </lineage>
</organism>
<evidence type="ECO:0000313" key="3">
    <source>
        <dbReference type="Proteomes" id="UP000319257"/>
    </source>
</evidence>
<reference evidence="2 3" key="1">
    <citation type="submission" date="2019-06" db="EMBL/GenBank/DDBJ databases">
        <title>Draft genome sequence of the filamentous fungus Phialemoniopsis curvata isolated from diesel fuel.</title>
        <authorList>
            <person name="Varaljay V.A."/>
            <person name="Lyon W.J."/>
            <person name="Crouch A.L."/>
            <person name="Drake C.E."/>
            <person name="Hollomon J.M."/>
            <person name="Nadeau L.J."/>
            <person name="Nunn H.S."/>
            <person name="Stevenson B.S."/>
            <person name="Bojanowski C.L."/>
            <person name="Crookes-Goodson W.J."/>
        </authorList>
    </citation>
    <scope>NUCLEOTIDE SEQUENCE [LARGE SCALE GENOMIC DNA]</scope>
    <source>
        <strain evidence="2 3">D216</strain>
    </source>
</reference>
<accession>A0A507BH43</accession>
<dbReference type="GO" id="GO:0005634">
    <property type="term" value="C:nucleus"/>
    <property type="evidence" value="ECO:0007669"/>
    <property type="project" value="TreeGrafter"/>
</dbReference>
<dbReference type="GO" id="GO:0004725">
    <property type="term" value="F:protein tyrosine phosphatase activity"/>
    <property type="evidence" value="ECO:0007669"/>
    <property type="project" value="TreeGrafter"/>
</dbReference>
<dbReference type="GO" id="GO:0005737">
    <property type="term" value="C:cytoplasm"/>
    <property type="evidence" value="ECO:0007669"/>
    <property type="project" value="TreeGrafter"/>
</dbReference>
<evidence type="ECO:0000259" key="1">
    <source>
        <dbReference type="PROSITE" id="PS50206"/>
    </source>
</evidence>
<dbReference type="AlphaFoldDB" id="A0A507BH43"/>
<gene>
    <name evidence="2" type="ORF">E0L32_000382</name>
</gene>
<name>A0A507BH43_9PEZI</name>
<dbReference type="SUPFAM" id="SSF52821">
    <property type="entry name" value="Rhodanese/Cell cycle control phosphatase"/>
    <property type="match status" value="1"/>
</dbReference>
<keyword evidence="3" id="KW-1185">Reference proteome</keyword>
<evidence type="ECO:0000313" key="2">
    <source>
        <dbReference type="EMBL" id="TPX16048.1"/>
    </source>
</evidence>
<dbReference type="PANTHER" id="PTHR10828">
    <property type="entry name" value="M-PHASE INDUCER PHOSPHATASE DUAL SPECIFICITY PHOSPHATASE CDC25"/>
    <property type="match status" value="1"/>
</dbReference>
<dbReference type="STRING" id="1093900.A0A507BH43"/>
<dbReference type="PANTHER" id="PTHR10828:SF50">
    <property type="entry name" value="REDUCTASE (ARC2), PUTATIVE (AFU_ORTHOLOGUE AFUA_6G13400)-RELATED"/>
    <property type="match status" value="1"/>
</dbReference>
<dbReference type="OrthoDB" id="8300214at2759"/>
<dbReference type="RefSeq" id="XP_030997759.1">
    <property type="nucleotide sequence ID" value="XM_031138172.1"/>
</dbReference>
<dbReference type="PROSITE" id="PS50206">
    <property type="entry name" value="RHODANESE_3"/>
    <property type="match status" value="1"/>
</dbReference>
<comment type="caution">
    <text evidence="2">The sequence shown here is derived from an EMBL/GenBank/DDBJ whole genome shotgun (WGS) entry which is preliminary data.</text>
</comment>
<dbReference type="EMBL" id="SKBQ01000001">
    <property type="protein sequence ID" value="TPX16048.1"/>
    <property type="molecule type" value="Genomic_DNA"/>
</dbReference>
<protein>
    <recommendedName>
        <fullName evidence="1">Rhodanese domain-containing protein</fullName>
    </recommendedName>
</protein>
<proteinExistence type="predicted"/>
<dbReference type="Gene3D" id="3.40.250.10">
    <property type="entry name" value="Rhodanese-like domain"/>
    <property type="match status" value="1"/>
</dbReference>
<dbReference type="InterPro" id="IPR001763">
    <property type="entry name" value="Rhodanese-like_dom"/>
</dbReference>
<dbReference type="SMART" id="SM00450">
    <property type="entry name" value="RHOD"/>
    <property type="match status" value="1"/>
</dbReference>